<dbReference type="GO" id="GO:0005829">
    <property type="term" value="C:cytosol"/>
    <property type="evidence" value="ECO:0007669"/>
    <property type="project" value="TreeGrafter"/>
</dbReference>
<dbReference type="Proteomes" id="UP000005951">
    <property type="component" value="Unassembled WGS sequence"/>
</dbReference>
<evidence type="ECO:0000313" key="2">
    <source>
        <dbReference type="EMBL" id="EKT81957.1"/>
    </source>
</evidence>
<accession>K8XUW5</accession>
<dbReference type="AlphaFoldDB" id="K8XUW5"/>
<gene>
    <name evidence="2" type="ORF">WSS_A14764</name>
</gene>
<dbReference type="PANTHER" id="PTHR11803:SF58">
    <property type="entry name" value="PROTEIN HMF1-RELATED"/>
    <property type="match status" value="1"/>
</dbReference>
<dbReference type="InterPro" id="IPR035959">
    <property type="entry name" value="RutC-like_sf"/>
</dbReference>
<name>K8XUW5_RHOOP</name>
<dbReference type="GO" id="GO:0019239">
    <property type="term" value="F:deaminase activity"/>
    <property type="evidence" value="ECO:0007669"/>
    <property type="project" value="TreeGrafter"/>
</dbReference>
<evidence type="ECO:0000256" key="1">
    <source>
        <dbReference type="ARBA" id="ARBA00010552"/>
    </source>
</evidence>
<dbReference type="PANTHER" id="PTHR11803">
    <property type="entry name" value="2-IMINOBUTANOATE/2-IMINOPROPANOATE DEAMINASE RIDA"/>
    <property type="match status" value="1"/>
</dbReference>
<evidence type="ECO:0000313" key="3">
    <source>
        <dbReference type="Proteomes" id="UP000005951"/>
    </source>
</evidence>
<comment type="caution">
    <text evidence="2">The sequence shown here is derived from an EMBL/GenBank/DDBJ whole genome shotgun (WGS) entry which is preliminary data.</text>
</comment>
<dbReference type="Pfam" id="PF01042">
    <property type="entry name" value="Ribonuc_L-PSP"/>
    <property type="match status" value="1"/>
</dbReference>
<sequence>MRDHCNRIVQTKDEVEMIDYLNPADLGDFSPQGLSSGTATDVFVYAAGLAIDPETMARRPEAESIADETRICLENVARILADAGLTLRDVVKTTCYLQDEAYRFEFLDAYKGAFGEGPYPARSTFVLGIASNLRVQIEAVAVRPDAG</sequence>
<protein>
    <submittedName>
        <fullName evidence="2">Endoribonuclease L-PSP</fullName>
    </submittedName>
</protein>
<comment type="similarity">
    <text evidence="1">Belongs to the RutC family.</text>
</comment>
<dbReference type="SUPFAM" id="SSF55298">
    <property type="entry name" value="YjgF-like"/>
    <property type="match status" value="1"/>
</dbReference>
<dbReference type="EMBL" id="AJYC02000045">
    <property type="protein sequence ID" value="EKT81957.1"/>
    <property type="molecule type" value="Genomic_DNA"/>
</dbReference>
<reference evidence="2 3" key="1">
    <citation type="journal article" date="2013" name="Genome Announc.">
        <title>Draft Genome Sequence of Rhodococcus opacus Strain M213 Shows a Diverse Catabolic Potential.</title>
        <authorList>
            <person name="Pathak A."/>
            <person name="Green S.J."/>
            <person name="Ogram A."/>
            <person name="Chauhan A."/>
        </authorList>
    </citation>
    <scope>NUCLEOTIDE SEQUENCE [LARGE SCALE GENOMIC DNA]</scope>
    <source>
        <strain evidence="2 3">M213</strain>
    </source>
</reference>
<dbReference type="CDD" id="cd00448">
    <property type="entry name" value="YjgF_YER057c_UK114_family"/>
    <property type="match status" value="1"/>
</dbReference>
<dbReference type="InterPro" id="IPR006175">
    <property type="entry name" value="YjgF/YER057c/UK114"/>
</dbReference>
<dbReference type="Gene3D" id="3.30.1330.40">
    <property type="entry name" value="RutC-like"/>
    <property type="match status" value="1"/>
</dbReference>
<proteinExistence type="inferred from homology"/>
<organism evidence="2 3">
    <name type="scientific">Rhodococcus opacus M213</name>
    <dbReference type="NCBI Taxonomy" id="1129896"/>
    <lineage>
        <taxon>Bacteria</taxon>
        <taxon>Bacillati</taxon>
        <taxon>Actinomycetota</taxon>
        <taxon>Actinomycetes</taxon>
        <taxon>Mycobacteriales</taxon>
        <taxon>Nocardiaceae</taxon>
        <taxon>Rhodococcus</taxon>
    </lineage>
</organism>